<organism evidence="2 3">
    <name type="scientific">Neolewinella aurantiaca</name>
    <dbReference type="NCBI Taxonomy" id="2602767"/>
    <lineage>
        <taxon>Bacteria</taxon>
        <taxon>Pseudomonadati</taxon>
        <taxon>Bacteroidota</taxon>
        <taxon>Saprospiria</taxon>
        <taxon>Saprospirales</taxon>
        <taxon>Lewinellaceae</taxon>
        <taxon>Neolewinella</taxon>
    </lineage>
</organism>
<comment type="caution">
    <text evidence="2">The sequence shown here is derived from an EMBL/GenBank/DDBJ whole genome shotgun (WGS) entry which is preliminary data.</text>
</comment>
<keyword evidence="3" id="KW-1185">Reference proteome</keyword>
<dbReference type="OrthoDB" id="1143360at2"/>
<dbReference type="SUPFAM" id="SSF55068">
    <property type="entry name" value="Peptide methionine sulfoxide reductase"/>
    <property type="match status" value="1"/>
</dbReference>
<accession>A0A5C7FF31</accession>
<reference evidence="2 3" key="1">
    <citation type="submission" date="2019-08" db="EMBL/GenBank/DDBJ databases">
        <title>Lewinella sp. strain SSH13 Genome sequencing and assembly.</title>
        <authorList>
            <person name="Kim I."/>
        </authorList>
    </citation>
    <scope>NUCLEOTIDE SEQUENCE [LARGE SCALE GENOMIC DNA]</scope>
    <source>
        <strain evidence="2 3">SSH13</strain>
    </source>
</reference>
<proteinExistence type="predicted"/>
<dbReference type="Gene3D" id="3.40.30.10">
    <property type="entry name" value="Glutaredoxin"/>
    <property type="match status" value="1"/>
</dbReference>
<gene>
    <name evidence="2" type="ORF">FUA23_08790</name>
</gene>
<dbReference type="RefSeq" id="WP_147930367.1">
    <property type="nucleotide sequence ID" value="NZ_VOXD01000011.1"/>
</dbReference>
<feature type="chain" id="PRO_5022683793" evidence="1">
    <location>
        <begin position="20"/>
        <end position="326"/>
    </location>
</feature>
<feature type="signal peptide" evidence="1">
    <location>
        <begin position="1"/>
        <end position="19"/>
    </location>
</feature>
<protein>
    <submittedName>
        <fullName evidence="2">Thioredoxin family protein</fullName>
    </submittedName>
</protein>
<dbReference type="NCBIfam" id="NF041383">
    <property type="entry name" value="Trx_VPGUxxT_two"/>
    <property type="match status" value="1"/>
</dbReference>
<keyword evidence="1" id="KW-0732">Signal</keyword>
<dbReference type="Pfam" id="PF13899">
    <property type="entry name" value="Thioredoxin_7"/>
    <property type="match status" value="1"/>
</dbReference>
<dbReference type="AlphaFoldDB" id="A0A5C7FF31"/>
<sequence length="326" mass="36392">MKNYLLLLLAIIFTTGLSAQGRTEVEGQRAELGKVSWYRNYDQALALAEKSGKPVLILFQEVPGCATCQRYGTSTLSHPLMVEAIENEFIPLAIFNNKGGDDARVLAKFGEPSWNNPVVRIVDEKGKNLVDRVAGNYSPQGLYAAMAQTLISRQKTIPGYMEVLGLELSASAAPVKEAYYQMYCFWSGEHHLGNNDAVLTTEPGFLNGHEVVKVKYDPAKANEAQLAQYAAQKDIKQVKGNAGYRIAAKDHYYQLQQTDYVYLPLTEVQKTKMNAAYGRGEDLGRFLSPRQKAFMTLIKKDRKPASKLYALNFDEAWQTMLGLSKK</sequence>
<dbReference type="InterPro" id="IPR036509">
    <property type="entry name" value="Met_Sox_Rdtase_MsrA_sf"/>
</dbReference>
<name>A0A5C7FF31_9BACT</name>
<dbReference type="InterPro" id="IPR036249">
    <property type="entry name" value="Thioredoxin-like_sf"/>
</dbReference>
<evidence type="ECO:0000256" key="1">
    <source>
        <dbReference type="SAM" id="SignalP"/>
    </source>
</evidence>
<dbReference type="GO" id="GO:0008113">
    <property type="term" value="F:peptide-methionine (S)-S-oxide reductase activity"/>
    <property type="evidence" value="ECO:0007669"/>
    <property type="project" value="InterPro"/>
</dbReference>
<dbReference type="EMBL" id="VOXD01000011">
    <property type="protein sequence ID" value="TXF89774.1"/>
    <property type="molecule type" value="Genomic_DNA"/>
</dbReference>
<evidence type="ECO:0000313" key="2">
    <source>
        <dbReference type="EMBL" id="TXF89774.1"/>
    </source>
</evidence>
<dbReference type="Proteomes" id="UP000321907">
    <property type="component" value="Unassembled WGS sequence"/>
</dbReference>
<evidence type="ECO:0000313" key="3">
    <source>
        <dbReference type="Proteomes" id="UP000321907"/>
    </source>
</evidence>
<dbReference type="SUPFAM" id="SSF52833">
    <property type="entry name" value="Thioredoxin-like"/>
    <property type="match status" value="1"/>
</dbReference>
<dbReference type="Gene3D" id="3.30.1060.10">
    <property type="entry name" value="Peptide methionine sulphoxide reductase MsrA"/>
    <property type="match status" value="1"/>
</dbReference>